<dbReference type="CDD" id="cd01575">
    <property type="entry name" value="PBP1_GntR"/>
    <property type="match status" value="1"/>
</dbReference>
<dbReference type="Gene3D" id="3.40.50.2300">
    <property type="match status" value="2"/>
</dbReference>
<comment type="caution">
    <text evidence="5">The sequence shown here is derived from an EMBL/GenBank/DDBJ whole genome shotgun (WGS) entry which is preliminary data.</text>
</comment>
<dbReference type="InterPro" id="IPR000843">
    <property type="entry name" value="HTH_LacI"/>
</dbReference>
<dbReference type="CDD" id="cd01392">
    <property type="entry name" value="HTH_LacI"/>
    <property type="match status" value="1"/>
</dbReference>
<evidence type="ECO:0000313" key="6">
    <source>
        <dbReference type="Proteomes" id="UP001156140"/>
    </source>
</evidence>
<feature type="domain" description="HTH lacI-type" evidence="4">
    <location>
        <begin position="13"/>
        <end position="67"/>
    </location>
</feature>
<dbReference type="SMART" id="SM00354">
    <property type="entry name" value="HTH_LACI"/>
    <property type="match status" value="1"/>
</dbReference>
<name>A0AA41QKV2_9HYPH</name>
<dbReference type="InterPro" id="IPR010982">
    <property type="entry name" value="Lambda_DNA-bd_dom_sf"/>
</dbReference>
<dbReference type="PANTHER" id="PTHR30146">
    <property type="entry name" value="LACI-RELATED TRANSCRIPTIONAL REPRESSOR"/>
    <property type="match status" value="1"/>
</dbReference>
<evidence type="ECO:0000259" key="4">
    <source>
        <dbReference type="PROSITE" id="PS50932"/>
    </source>
</evidence>
<dbReference type="PANTHER" id="PTHR30146:SF33">
    <property type="entry name" value="TRANSCRIPTIONAL REGULATOR"/>
    <property type="match status" value="1"/>
</dbReference>
<dbReference type="GO" id="GO:0000976">
    <property type="term" value="F:transcription cis-regulatory region binding"/>
    <property type="evidence" value="ECO:0007669"/>
    <property type="project" value="TreeGrafter"/>
</dbReference>
<dbReference type="InterPro" id="IPR046335">
    <property type="entry name" value="LacI/GalR-like_sensor"/>
</dbReference>
<dbReference type="InterPro" id="IPR028082">
    <property type="entry name" value="Peripla_BP_I"/>
</dbReference>
<dbReference type="Pfam" id="PF13377">
    <property type="entry name" value="Peripla_BP_3"/>
    <property type="match status" value="1"/>
</dbReference>
<keyword evidence="3" id="KW-0804">Transcription</keyword>
<dbReference type="Gene3D" id="1.10.260.40">
    <property type="entry name" value="lambda repressor-like DNA-binding domains"/>
    <property type="match status" value="1"/>
</dbReference>
<organism evidence="5 6">
    <name type="scientific">Paradevosia shaoguanensis</name>
    <dbReference type="NCBI Taxonomy" id="1335043"/>
    <lineage>
        <taxon>Bacteria</taxon>
        <taxon>Pseudomonadati</taxon>
        <taxon>Pseudomonadota</taxon>
        <taxon>Alphaproteobacteria</taxon>
        <taxon>Hyphomicrobiales</taxon>
        <taxon>Devosiaceae</taxon>
        <taxon>Paradevosia</taxon>
    </lineage>
</organism>
<dbReference type="Proteomes" id="UP001156140">
    <property type="component" value="Unassembled WGS sequence"/>
</dbReference>
<dbReference type="SUPFAM" id="SSF53822">
    <property type="entry name" value="Periplasmic binding protein-like I"/>
    <property type="match status" value="1"/>
</dbReference>
<evidence type="ECO:0000256" key="3">
    <source>
        <dbReference type="ARBA" id="ARBA00023163"/>
    </source>
</evidence>
<dbReference type="AlphaFoldDB" id="A0AA41QKV2"/>
<dbReference type="Pfam" id="PF00356">
    <property type="entry name" value="LacI"/>
    <property type="match status" value="1"/>
</dbReference>
<proteinExistence type="predicted"/>
<protein>
    <submittedName>
        <fullName evidence="5">LacI family DNA-binding transcriptional regulator</fullName>
    </submittedName>
</protein>
<dbReference type="SUPFAM" id="SSF47413">
    <property type="entry name" value="lambda repressor-like DNA-binding domains"/>
    <property type="match status" value="1"/>
</dbReference>
<keyword evidence="6" id="KW-1185">Reference proteome</keyword>
<evidence type="ECO:0000313" key="5">
    <source>
        <dbReference type="EMBL" id="MCI0126727.1"/>
    </source>
</evidence>
<accession>A0AA41QKV2</accession>
<evidence type="ECO:0000256" key="1">
    <source>
        <dbReference type="ARBA" id="ARBA00023015"/>
    </source>
</evidence>
<keyword evidence="1" id="KW-0805">Transcription regulation</keyword>
<keyword evidence="2 5" id="KW-0238">DNA-binding</keyword>
<dbReference type="PROSITE" id="PS50932">
    <property type="entry name" value="HTH_LACI_2"/>
    <property type="match status" value="1"/>
</dbReference>
<gene>
    <name evidence="5" type="ORF">ML536_07800</name>
</gene>
<reference evidence="5" key="1">
    <citation type="submission" date="2022-03" db="EMBL/GenBank/DDBJ databases">
        <title>The complete genome sequence of a Methyloterrigena soli.</title>
        <authorList>
            <person name="Zi Z."/>
        </authorList>
    </citation>
    <scope>NUCLEOTIDE SEQUENCE</scope>
    <source>
        <strain evidence="5">M48</strain>
    </source>
</reference>
<dbReference type="GO" id="GO:0003700">
    <property type="term" value="F:DNA-binding transcription factor activity"/>
    <property type="evidence" value="ECO:0007669"/>
    <property type="project" value="TreeGrafter"/>
</dbReference>
<dbReference type="RefSeq" id="WP_281735504.1">
    <property type="nucleotide sequence ID" value="NZ_JAKETQ010000001.1"/>
</dbReference>
<evidence type="ECO:0000256" key="2">
    <source>
        <dbReference type="ARBA" id="ARBA00023125"/>
    </source>
</evidence>
<dbReference type="EMBL" id="JALAZD010000001">
    <property type="protein sequence ID" value="MCI0126727.1"/>
    <property type="molecule type" value="Genomic_DNA"/>
</dbReference>
<sequence length="343" mass="37302">MAFEGKDERTRNVRVEDVAREAGVSPITVSRTLSNPDLVKPETRERVLQAVEKTGYIVNTFASSLRSGRSSLIAMFVSNIENQHVARATRGCADALENSGFHLMMAHTNYSARLEADFVGSVLPLRPAALVFTGIVQAETTRSMIRSRGMAVMEMWDHVDDPMDMLVGFSNVEGGRLMGEHLGASGFRNVAYVGRTNTAGNERLAGFREGLAAAGTEIGFLAPMDGHEPVLIDGAQALRTVMKRFPQCDAIFFSSEILAVGASLEASRLGVIDRIAIAGYGDSPIAEALPVPLTTVHVSSYEMGFRAGKMLLKHLSGETVREKVVILPNELRIRRSTARRSHN</sequence>